<dbReference type="AlphaFoldDB" id="A0A0P1ARS6"/>
<proteinExistence type="predicted"/>
<evidence type="ECO:0000313" key="4">
    <source>
        <dbReference type="Proteomes" id="UP000054928"/>
    </source>
</evidence>
<dbReference type="OrthoDB" id="201018at2759"/>
<feature type="region of interest" description="Disordered" evidence="2">
    <location>
        <begin position="375"/>
        <end position="398"/>
    </location>
</feature>
<evidence type="ECO:0000256" key="2">
    <source>
        <dbReference type="SAM" id="MobiDB-lite"/>
    </source>
</evidence>
<feature type="compositionally biased region" description="Low complexity" evidence="2">
    <location>
        <begin position="258"/>
        <end position="269"/>
    </location>
</feature>
<accession>A0A0P1ARS6</accession>
<dbReference type="Proteomes" id="UP000054928">
    <property type="component" value="Unassembled WGS sequence"/>
</dbReference>
<feature type="region of interest" description="Disordered" evidence="2">
    <location>
        <begin position="252"/>
        <end position="276"/>
    </location>
</feature>
<dbReference type="RefSeq" id="XP_024580170.1">
    <property type="nucleotide sequence ID" value="XM_024729832.1"/>
</dbReference>
<keyword evidence="4" id="KW-1185">Reference proteome</keyword>
<dbReference type="EMBL" id="CCYD01000810">
    <property type="protein sequence ID" value="CEG43801.1"/>
    <property type="molecule type" value="Genomic_DNA"/>
</dbReference>
<dbReference type="OMA" id="HEWLHEN"/>
<keyword evidence="1" id="KW-0175">Coiled coil</keyword>
<name>A0A0P1ARS6_PLAHL</name>
<protein>
    <submittedName>
        <fullName evidence="3">Uncharacterized protein</fullName>
    </submittedName>
</protein>
<dbReference type="GeneID" id="36409147"/>
<organism evidence="3 4">
    <name type="scientific">Plasmopara halstedii</name>
    <name type="common">Downy mildew of sunflower</name>
    <dbReference type="NCBI Taxonomy" id="4781"/>
    <lineage>
        <taxon>Eukaryota</taxon>
        <taxon>Sar</taxon>
        <taxon>Stramenopiles</taxon>
        <taxon>Oomycota</taxon>
        <taxon>Peronosporomycetes</taxon>
        <taxon>Peronosporales</taxon>
        <taxon>Peronosporaceae</taxon>
        <taxon>Plasmopara</taxon>
    </lineage>
</organism>
<feature type="coiled-coil region" evidence="1">
    <location>
        <begin position="199"/>
        <end position="231"/>
    </location>
</feature>
<sequence>MVQTVTLNEATLVECMAKFVTEDLRALNGETSWWHQRVRLVEHWLRDETSRVIMPSDGTEEMIRRHIQRGDSHPQAQCKCWKYIVMELRDLTCFAGLDKKSESLDCIAPSPSRGKLRPGKDLIVLDDEKCTESSSSASVHGDNNVNNNLASSWSLEPLDSEGKHSVALKRPRPISSIGYMSRREVGIDTLAVGKRFAEMSLLERQVEWLRKKQEKTEAERLRQTAENERELTFRPKLIRRITYSGDKYFRDSQSALPSSRSITRSESSRNLGETREGLLKERIMPKVPRLSTQKRFRKKTALQIASQFQPVEVPCKLLDCMKLELQASLVSSRKTESEIELAASEGNNAVYIGADDMSSHEGNDEELQVLDNVSKESKPEENVPAWSGEPKIGGRRADLDSSETKVRLILQDASEFELSTMYRKTDRKAGRDGVALHVGRREDTLEEQVIAVLFDREKVTEEEAERWWADHQHRFAGYIKPKQSDG</sequence>
<evidence type="ECO:0000256" key="1">
    <source>
        <dbReference type="SAM" id="Coils"/>
    </source>
</evidence>
<evidence type="ECO:0000313" key="3">
    <source>
        <dbReference type="EMBL" id="CEG43801.1"/>
    </source>
</evidence>
<reference evidence="4" key="1">
    <citation type="submission" date="2014-09" db="EMBL/GenBank/DDBJ databases">
        <authorList>
            <person name="Sharma Rahul"/>
            <person name="Thines Marco"/>
        </authorList>
    </citation>
    <scope>NUCLEOTIDE SEQUENCE [LARGE SCALE GENOMIC DNA]</scope>
</reference>